<reference evidence="2 3" key="1">
    <citation type="submission" date="2014-03" db="EMBL/GenBank/DDBJ databases">
        <title>The draft genome sequence of Thioclava dalianensis DLFJ1-1.</title>
        <authorList>
            <person name="Lai Q."/>
            <person name="Shao Z."/>
        </authorList>
    </citation>
    <scope>NUCLEOTIDE SEQUENCE [LARGE SCALE GENOMIC DNA]</scope>
    <source>
        <strain evidence="2 3">DLFJ1-1</strain>
    </source>
</reference>
<evidence type="ECO:0000256" key="1">
    <source>
        <dbReference type="SAM" id="SignalP"/>
    </source>
</evidence>
<organism evidence="2 3">
    <name type="scientific">Thioclava dalianensis</name>
    <dbReference type="NCBI Taxonomy" id="1185766"/>
    <lineage>
        <taxon>Bacteria</taxon>
        <taxon>Pseudomonadati</taxon>
        <taxon>Pseudomonadota</taxon>
        <taxon>Alphaproteobacteria</taxon>
        <taxon>Rhodobacterales</taxon>
        <taxon>Paracoccaceae</taxon>
        <taxon>Thioclava</taxon>
    </lineage>
</organism>
<comment type="caution">
    <text evidence="2">The sequence shown here is derived from an EMBL/GenBank/DDBJ whole genome shotgun (WGS) entry which is preliminary data.</text>
</comment>
<sequence length="167" mass="18103">MTIDHLAPRLARGRRYVARLGARAALVGLLLGHAAAALAQQPVAARAPLVVGSDYGGDVGARANKIAAMRKAGQHAEIRGRLCYSACTMYLSLPGTCVQPNTRFGFHGPSFYGLALAPEQFEFWSRIIAAHYPQPLQRWYLKTGRHSRALIKIRGSELIRLGIPACG</sequence>
<protein>
    <submittedName>
        <fullName evidence="2">Uncharacterized protein</fullName>
    </submittedName>
</protein>
<dbReference type="AlphaFoldDB" id="A0A074TAJ5"/>
<dbReference type="OrthoDB" id="7774376at2"/>
<dbReference type="EMBL" id="JHEH01000025">
    <property type="protein sequence ID" value="KEP68724.1"/>
    <property type="molecule type" value="Genomic_DNA"/>
</dbReference>
<evidence type="ECO:0000313" key="3">
    <source>
        <dbReference type="Proteomes" id="UP000027725"/>
    </source>
</evidence>
<feature type="signal peptide" evidence="1">
    <location>
        <begin position="1"/>
        <end position="39"/>
    </location>
</feature>
<feature type="chain" id="PRO_5001701228" evidence="1">
    <location>
        <begin position="40"/>
        <end position="167"/>
    </location>
</feature>
<proteinExistence type="predicted"/>
<dbReference type="Proteomes" id="UP000027725">
    <property type="component" value="Unassembled WGS sequence"/>
</dbReference>
<evidence type="ECO:0000313" key="2">
    <source>
        <dbReference type="EMBL" id="KEP68724.1"/>
    </source>
</evidence>
<name>A0A074TAJ5_9RHOB</name>
<dbReference type="RefSeq" id="WP_038068165.1">
    <property type="nucleotide sequence ID" value="NZ_FOVB01000007.1"/>
</dbReference>
<keyword evidence="1" id="KW-0732">Signal</keyword>
<dbReference type="eggNOG" id="ENOG502Z8ZH">
    <property type="taxonomic scope" value="Bacteria"/>
</dbReference>
<accession>A0A074TAJ5</accession>
<gene>
    <name evidence="2" type="ORF">DL1_09165</name>
</gene>
<keyword evidence="3" id="KW-1185">Reference proteome</keyword>